<reference evidence="1" key="1">
    <citation type="journal article" date="2012" name="Nature">
        <title>The oyster genome reveals stress adaptation and complexity of shell formation.</title>
        <authorList>
            <person name="Zhang G."/>
            <person name="Fang X."/>
            <person name="Guo X."/>
            <person name="Li L."/>
            <person name="Luo R."/>
            <person name="Xu F."/>
            <person name="Yang P."/>
            <person name="Zhang L."/>
            <person name="Wang X."/>
            <person name="Qi H."/>
            <person name="Xiong Z."/>
            <person name="Que H."/>
            <person name="Xie Y."/>
            <person name="Holland P.W."/>
            <person name="Paps J."/>
            <person name="Zhu Y."/>
            <person name="Wu F."/>
            <person name="Chen Y."/>
            <person name="Wang J."/>
            <person name="Peng C."/>
            <person name="Meng J."/>
            <person name="Yang L."/>
            <person name="Liu J."/>
            <person name="Wen B."/>
            <person name="Zhang N."/>
            <person name="Huang Z."/>
            <person name="Zhu Q."/>
            <person name="Feng Y."/>
            <person name="Mount A."/>
            <person name="Hedgecock D."/>
            <person name="Xu Z."/>
            <person name="Liu Y."/>
            <person name="Domazet-Loso T."/>
            <person name="Du Y."/>
            <person name="Sun X."/>
            <person name="Zhang S."/>
            <person name="Liu B."/>
            <person name="Cheng P."/>
            <person name="Jiang X."/>
            <person name="Li J."/>
            <person name="Fan D."/>
            <person name="Wang W."/>
            <person name="Fu W."/>
            <person name="Wang T."/>
            <person name="Wang B."/>
            <person name="Zhang J."/>
            <person name="Peng Z."/>
            <person name="Li Y."/>
            <person name="Li N."/>
            <person name="Wang J."/>
            <person name="Chen M."/>
            <person name="He Y."/>
            <person name="Tan F."/>
            <person name="Song X."/>
            <person name="Zheng Q."/>
            <person name="Huang R."/>
            <person name="Yang H."/>
            <person name="Du X."/>
            <person name="Chen L."/>
            <person name="Yang M."/>
            <person name="Gaffney P.M."/>
            <person name="Wang S."/>
            <person name="Luo L."/>
            <person name="She Z."/>
            <person name="Ming Y."/>
            <person name="Huang W."/>
            <person name="Zhang S."/>
            <person name="Huang B."/>
            <person name="Zhang Y."/>
            <person name="Qu T."/>
            <person name="Ni P."/>
            <person name="Miao G."/>
            <person name="Wang J."/>
            <person name="Wang Q."/>
            <person name="Steinberg C.E."/>
            <person name="Wang H."/>
            <person name="Li N."/>
            <person name="Qian L."/>
            <person name="Zhang G."/>
            <person name="Li Y."/>
            <person name="Yang H."/>
            <person name="Liu X."/>
            <person name="Wang J."/>
            <person name="Yin Y."/>
            <person name="Wang J."/>
        </authorList>
    </citation>
    <scope>NUCLEOTIDE SEQUENCE [LARGE SCALE GENOMIC DNA]</scope>
    <source>
        <strain evidence="1">05x7-T-G4-1.051#20</strain>
    </source>
</reference>
<organism evidence="1">
    <name type="scientific">Magallana gigas</name>
    <name type="common">Pacific oyster</name>
    <name type="synonym">Crassostrea gigas</name>
    <dbReference type="NCBI Taxonomy" id="29159"/>
    <lineage>
        <taxon>Eukaryota</taxon>
        <taxon>Metazoa</taxon>
        <taxon>Spiralia</taxon>
        <taxon>Lophotrochozoa</taxon>
        <taxon>Mollusca</taxon>
        <taxon>Bivalvia</taxon>
        <taxon>Autobranchia</taxon>
        <taxon>Pteriomorphia</taxon>
        <taxon>Ostreida</taxon>
        <taxon>Ostreoidea</taxon>
        <taxon>Ostreidae</taxon>
        <taxon>Magallana</taxon>
    </lineage>
</organism>
<evidence type="ECO:0000313" key="1">
    <source>
        <dbReference type="EMBL" id="EKC38621.1"/>
    </source>
</evidence>
<dbReference type="EMBL" id="JH816761">
    <property type="protein sequence ID" value="EKC38621.1"/>
    <property type="molecule type" value="Genomic_DNA"/>
</dbReference>
<accession>K1RV62</accession>
<dbReference type="HOGENOM" id="CLU_2724680_0_0_1"/>
<gene>
    <name evidence="1" type="ORF">CGI_10020882</name>
</gene>
<name>K1RV62_MAGGI</name>
<protein>
    <submittedName>
        <fullName evidence="1">Uncharacterized protein</fullName>
    </submittedName>
</protein>
<dbReference type="AlphaFoldDB" id="K1RV62"/>
<sequence>MAAPYPLDHDGVYNFSPLEMATLMTALLVLNAPRQLQKTEDILYEYIQYFSKNISDSPRDFKPDYDLILYLR</sequence>
<proteinExistence type="predicted"/>
<dbReference type="InParanoid" id="K1RV62"/>